<evidence type="ECO:0000256" key="1">
    <source>
        <dbReference type="SAM" id="MobiDB-lite"/>
    </source>
</evidence>
<evidence type="ECO:0000313" key="3">
    <source>
        <dbReference type="EMBL" id="AKJ08414.1"/>
    </source>
</evidence>
<organism evidence="3 4">
    <name type="scientific">Archangium gephyra</name>
    <dbReference type="NCBI Taxonomy" id="48"/>
    <lineage>
        <taxon>Bacteria</taxon>
        <taxon>Pseudomonadati</taxon>
        <taxon>Myxococcota</taxon>
        <taxon>Myxococcia</taxon>
        <taxon>Myxococcales</taxon>
        <taxon>Cystobacterineae</taxon>
        <taxon>Archangiaceae</taxon>
        <taxon>Archangium</taxon>
    </lineage>
</organism>
<feature type="transmembrane region" description="Helical" evidence="2">
    <location>
        <begin position="12"/>
        <end position="33"/>
    </location>
</feature>
<accession>A0AAC8QJ58</accession>
<keyword evidence="2" id="KW-0812">Transmembrane</keyword>
<gene>
    <name evidence="3" type="ORF">AA314_10040</name>
</gene>
<reference evidence="3 4" key="1">
    <citation type="submission" date="2015-05" db="EMBL/GenBank/DDBJ databases">
        <title>Genome assembly of Archangium gephyra DSM 2261.</title>
        <authorList>
            <person name="Sharma G."/>
            <person name="Subramanian S."/>
        </authorList>
    </citation>
    <scope>NUCLEOTIDE SEQUENCE [LARGE SCALE GENOMIC DNA]</scope>
    <source>
        <strain evidence="3 4">DSM 2261</strain>
    </source>
</reference>
<name>A0AAC8QJ58_9BACT</name>
<dbReference type="EMBL" id="CP011509">
    <property type="protein sequence ID" value="AKJ08414.1"/>
    <property type="molecule type" value="Genomic_DNA"/>
</dbReference>
<dbReference type="AlphaFoldDB" id="A0AAC8QJ58"/>
<feature type="region of interest" description="Disordered" evidence="1">
    <location>
        <begin position="36"/>
        <end position="57"/>
    </location>
</feature>
<proteinExistence type="predicted"/>
<evidence type="ECO:0000256" key="2">
    <source>
        <dbReference type="SAM" id="Phobius"/>
    </source>
</evidence>
<dbReference type="Proteomes" id="UP000035579">
    <property type="component" value="Chromosome"/>
</dbReference>
<dbReference type="KEGG" id="age:AA314_10040"/>
<keyword evidence="2" id="KW-0472">Membrane</keyword>
<evidence type="ECO:0000313" key="4">
    <source>
        <dbReference type="Proteomes" id="UP000035579"/>
    </source>
</evidence>
<protein>
    <submittedName>
        <fullName evidence="3">Uncharacterized protein</fullName>
    </submittedName>
</protein>
<sequence length="57" mass="6140">MPRQAVTPSSPSFQGLASPGSMASLLILARACASALRTRHRRKPSPCPDRPHRSRSS</sequence>
<keyword evidence="2" id="KW-1133">Transmembrane helix</keyword>